<evidence type="ECO:0000313" key="3">
    <source>
        <dbReference type="Proteomes" id="UP000034196"/>
    </source>
</evidence>
<keyword evidence="1" id="KW-0812">Transmembrane</keyword>
<comment type="caution">
    <text evidence="2">The sequence shown here is derived from an EMBL/GenBank/DDBJ whole genome shotgun (WGS) entry which is preliminary data.</text>
</comment>
<feature type="transmembrane region" description="Helical" evidence="1">
    <location>
        <begin position="136"/>
        <end position="162"/>
    </location>
</feature>
<proteinExistence type="predicted"/>
<organism evidence="2 3">
    <name type="scientific">Streptomyces mangrovisoli</name>
    <dbReference type="NCBI Taxonomy" id="1428628"/>
    <lineage>
        <taxon>Bacteria</taxon>
        <taxon>Bacillati</taxon>
        <taxon>Actinomycetota</taxon>
        <taxon>Actinomycetes</taxon>
        <taxon>Kitasatosporales</taxon>
        <taxon>Streptomycetaceae</taxon>
        <taxon>Streptomyces</taxon>
    </lineage>
</organism>
<name>A0A1J4NKR6_9ACTN</name>
<keyword evidence="3" id="KW-1185">Reference proteome</keyword>
<dbReference type="Proteomes" id="UP000034196">
    <property type="component" value="Unassembled WGS sequence"/>
</dbReference>
<sequence>MARRTGVWLWRWRRNPLRRRSDVVEGWIVAVACLLALAGAVFAGMLTAGAMEHSFDRARTESHAVSAVIAKDAAKRSAQSASGAVVWASVNWTDTHGTAHNGRVEVPAAAAPGSHVTVWTDAHGNLTAKPSSPGDAAIQSALGGVWSAAATIAVVFGLARIARARLDHRRMQQWAEEWATVGTRWGRKTG</sequence>
<evidence type="ECO:0000256" key="1">
    <source>
        <dbReference type="SAM" id="Phobius"/>
    </source>
</evidence>
<evidence type="ECO:0000313" key="2">
    <source>
        <dbReference type="EMBL" id="OIJ62754.1"/>
    </source>
</evidence>
<protein>
    <submittedName>
        <fullName evidence="2">Uncharacterized protein</fullName>
    </submittedName>
</protein>
<accession>A0A1J4NKR6</accession>
<dbReference type="PANTHER" id="PTHR42305:SF1">
    <property type="entry name" value="MEMBRANE PROTEIN RV1733C-RELATED"/>
    <property type="match status" value="1"/>
</dbReference>
<dbReference type="PANTHER" id="PTHR42305">
    <property type="entry name" value="MEMBRANE PROTEIN RV1733C-RELATED"/>
    <property type="match status" value="1"/>
</dbReference>
<gene>
    <name evidence="2" type="ORF">WN71_037730</name>
</gene>
<dbReference type="EMBL" id="LAVA02000140">
    <property type="protein sequence ID" value="OIJ62754.1"/>
    <property type="molecule type" value="Genomic_DNA"/>
</dbReference>
<dbReference type="AlphaFoldDB" id="A0A1J4NKR6"/>
<dbReference type="InterPro" id="IPR039708">
    <property type="entry name" value="MT1774/Rv1733c-like"/>
</dbReference>
<dbReference type="RefSeq" id="WP_046592398.1">
    <property type="nucleotide sequence ID" value="NZ_LAVA02000140.1"/>
</dbReference>
<keyword evidence="1" id="KW-1133">Transmembrane helix</keyword>
<reference evidence="2" key="1">
    <citation type="submission" date="2016-10" db="EMBL/GenBank/DDBJ databases">
        <title>Genome sequence of Streptomyces mangrovisoli MUSC 149.</title>
        <authorList>
            <person name="Lee L.-H."/>
            <person name="Ser H.-L."/>
        </authorList>
    </citation>
    <scope>NUCLEOTIDE SEQUENCE [LARGE SCALE GENOMIC DNA]</scope>
    <source>
        <strain evidence="2">MUSC 149</strain>
    </source>
</reference>
<keyword evidence="1" id="KW-0472">Membrane</keyword>
<dbReference type="OrthoDB" id="4213157at2"/>
<dbReference type="STRING" id="1428628.WN71_037730"/>